<dbReference type="PANTHER" id="PTHR19384">
    <property type="entry name" value="NITRIC OXIDE SYNTHASE-RELATED"/>
    <property type="match status" value="1"/>
</dbReference>
<dbReference type="SUPFAM" id="SSF52218">
    <property type="entry name" value="Flavoproteins"/>
    <property type="match status" value="1"/>
</dbReference>
<sequence length="145" mass="15690">MSKHFEIIVGTMLGAAEYVADAIAEKLDASGHTHTIHAEPNLDEIKTESTWIVCTSTHGAGELPDNIQPFAKQLESADLSAVNAYVIGLGDTSYDTFCFGAKEMEKHIKNAGGTLITDALYIDVLEHPIPEDAAVEWFDEKLANA</sequence>
<feature type="domain" description="Flavodoxin-like" evidence="4">
    <location>
        <begin position="5"/>
        <end position="142"/>
    </location>
</feature>
<dbReference type="Pfam" id="PF00258">
    <property type="entry name" value="Flavodoxin_1"/>
    <property type="match status" value="1"/>
</dbReference>
<comment type="caution">
    <text evidence="5">The sequence shown here is derived from an EMBL/GenBank/DDBJ whole genome shotgun (WGS) entry which is preliminary data.</text>
</comment>
<evidence type="ECO:0000256" key="3">
    <source>
        <dbReference type="ARBA" id="ARBA00022643"/>
    </source>
</evidence>
<dbReference type="GO" id="GO:0016491">
    <property type="term" value="F:oxidoreductase activity"/>
    <property type="evidence" value="ECO:0007669"/>
    <property type="project" value="TreeGrafter"/>
</dbReference>
<dbReference type="AlphaFoldDB" id="A0A0B3XQY9"/>
<evidence type="ECO:0000256" key="1">
    <source>
        <dbReference type="ARBA" id="ARBA00001917"/>
    </source>
</evidence>
<dbReference type="Gene3D" id="3.40.50.360">
    <property type="match status" value="1"/>
</dbReference>
<accession>A0A0B3XQY9</accession>
<dbReference type="GO" id="GO:0050660">
    <property type="term" value="F:flavin adenine dinucleotide binding"/>
    <property type="evidence" value="ECO:0007669"/>
    <property type="project" value="TreeGrafter"/>
</dbReference>
<evidence type="ECO:0000313" key="6">
    <source>
        <dbReference type="Proteomes" id="UP000031197"/>
    </source>
</evidence>
<dbReference type="RefSeq" id="WP_039221219.1">
    <property type="nucleotide sequence ID" value="NZ_JWLW01000023.1"/>
</dbReference>
<evidence type="ECO:0000313" key="5">
    <source>
        <dbReference type="EMBL" id="KHT50576.1"/>
    </source>
</evidence>
<dbReference type="GO" id="GO:0005829">
    <property type="term" value="C:cytosol"/>
    <property type="evidence" value="ECO:0007669"/>
    <property type="project" value="TreeGrafter"/>
</dbReference>
<dbReference type="InterPro" id="IPR008254">
    <property type="entry name" value="Flavodoxin/NO_synth"/>
</dbReference>
<dbReference type="NCBIfam" id="NF006531">
    <property type="entry name" value="PRK09004.1"/>
    <property type="match status" value="1"/>
</dbReference>
<keyword evidence="2" id="KW-0285">Flavoprotein</keyword>
<keyword evidence="6" id="KW-1185">Reference proteome</keyword>
<evidence type="ECO:0000259" key="4">
    <source>
        <dbReference type="PROSITE" id="PS50902"/>
    </source>
</evidence>
<dbReference type="EMBL" id="JWLW01000023">
    <property type="protein sequence ID" value="KHT50576.1"/>
    <property type="molecule type" value="Genomic_DNA"/>
</dbReference>
<keyword evidence="3" id="KW-0288">FMN</keyword>
<evidence type="ECO:0000256" key="2">
    <source>
        <dbReference type="ARBA" id="ARBA00022630"/>
    </source>
</evidence>
<gene>
    <name evidence="5" type="ORF">RJ41_12325</name>
</gene>
<reference evidence="5 6" key="1">
    <citation type="submission" date="2014-12" db="EMBL/GenBank/DDBJ databases">
        <title>Genome sequencing of Alteromonas marina AD001.</title>
        <authorList>
            <person name="Adrian T.G.S."/>
            <person name="Chan K.G."/>
        </authorList>
    </citation>
    <scope>NUCLEOTIDE SEQUENCE [LARGE SCALE GENOMIC DNA]</scope>
    <source>
        <strain evidence="5 6">AD001</strain>
    </source>
</reference>
<protein>
    <submittedName>
        <fullName evidence="5">Nitric oxide synthase</fullName>
    </submittedName>
</protein>
<dbReference type="InterPro" id="IPR029039">
    <property type="entry name" value="Flavoprotein-like_sf"/>
</dbReference>
<comment type="cofactor">
    <cofactor evidence="1">
        <name>FMN</name>
        <dbReference type="ChEBI" id="CHEBI:58210"/>
    </cofactor>
</comment>
<dbReference type="Proteomes" id="UP000031197">
    <property type="component" value="Unassembled WGS sequence"/>
</dbReference>
<name>A0A0B3XQY9_9ALTE</name>
<organism evidence="5 6">
    <name type="scientific">Alteromonas marina</name>
    <dbReference type="NCBI Taxonomy" id="203795"/>
    <lineage>
        <taxon>Bacteria</taxon>
        <taxon>Pseudomonadati</taxon>
        <taxon>Pseudomonadota</taxon>
        <taxon>Gammaproteobacteria</taxon>
        <taxon>Alteromonadales</taxon>
        <taxon>Alteromonadaceae</taxon>
        <taxon>Alteromonas/Salinimonas group</taxon>
        <taxon>Alteromonas</taxon>
    </lineage>
</organism>
<proteinExistence type="predicted"/>
<dbReference type="PROSITE" id="PS50902">
    <property type="entry name" value="FLAVODOXIN_LIKE"/>
    <property type="match status" value="1"/>
</dbReference>
<dbReference type="OrthoDB" id="359268at2"/>
<dbReference type="PANTHER" id="PTHR19384:SF128">
    <property type="entry name" value="NADPH OXIDOREDUCTASE A"/>
    <property type="match status" value="1"/>
</dbReference>
<dbReference type="GO" id="GO:0010181">
    <property type="term" value="F:FMN binding"/>
    <property type="evidence" value="ECO:0007669"/>
    <property type="project" value="InterPro"/>
</dbReference>